<dbReference type="CDD" id="cd08977">
    <property type="entry name" value="SusD"/>
    <property type="match status" value="1"/>
</dbReference>
<organism evidence="8 9">
    <name type="scientific">Hymenobacter psychrophilus</name>
    <dbReference type="NCBI Taxonomy" id="651662"/>
    <lineage>
        <taxon>Bacteria</taxon>
        <taxon>Pseudomonadati</taxon>
        <taxon>Bacteroidota</taxon>
        <taxon>Cytophagia</taxon>
        <taxon>Cytophagales</taxon>
        <taxon>Hymenobacteraceae</taxon>
        <taxon>Hymenobacter</taxon>
    </lineage>
</organism>
<dbReference type="Gene3D" id="1.25.40.10">
    <property type="entry name" value="Tetratricopeptide repeat domain"/>
    <property type="match status" value="1"/>
</dbReference>
<evidence type="ECO:0000256" key="2">
    <source>
        <dbReference type="ARBA" id="ARBA00006275"/>
    </source>
</evidence>
<dbReference type="Gene3D" id="1.10.3780.10">
    <property type="entry name" value="SusD-like"/>
    <property type="match status" value="1"/>
</dbReference>
<evidence type="ECO:0000256" key="5">
    <source>
        <dbReference type="ARBA" id="ARBA00023237"/>
    </source>
</evidence>
<dbReference type="InterPro" id="IPR011990">
    <property type="entry name" value="TPR-like_helical_dom_sf"/>
</dbReference>
<keyword evidence="3 6" id="KW-0732">Signal</keyword>
<reference evidence="9" key="1">
    <citation type="submission" date="2016-10" db="EMBL/GenBank/DDBJ databases">
        <authorList>
            <person name="Varghese N."/>
            <person name="Submissions S."/>
        </authorList>
    </citation>
    <scope>NUCLEOTIDE SEQUENCE [LARGE SCALE GENOMIC DNA]</scope>
    <source>
        <strain evidence="9">CGMCC 1.8975</strain>
    </source>
</reference>
<dbReference type="AlphaFoldDB" id="A0A1H3BI16"/>
<proteinExistence type="inferred from homology"/>
<evidence type="ECO:0000259" key="7">
    <source>
        <dbReference type="Pfam" id="PF07980"/>
    </source>
</evidence>
<gene>
    <name evidence="8" type="ORF">SAMN04488069_101302</name>
</gene>
<evidence type="ECO:0000256" key="4">
    <source>
        <dbReference type="ARBA" id="ARBA00023136"/>
    </source>
</evidence>
<evidence type="ECO:0000256" key="3">
    <source>
        <dbReference type="ARBA" id="ARBA00022729"/>
    </source>
</evidence>
<name>A0A1H3BI16_9BACT</name>
<dbReference type="RefSeq" id="WP_092737141.1">
    <property type="nucleotide sequence ID" value="NZ_FNOV01000001.1"/>
</dbReference>
<dbReference type="Proteomes" id="UP000199249">
    <property type="component" value="Unassembled WGS sequence"/>
</dbReference>
<feature type="signal peptide" evidence="6">
    <location>
        <begin position="1"/>
        <end position="25"/>
    </location>
</feature>
<dbReference type="EMBL" id="FNOV01000001">
    <property type="protein sequence ID" value="SDX41612.1"/>
    <property type="molecule type" value="Genomic_DNA"/>
</dbReference>
<evidence type="ECO:0000313" key="9">
    <source>
        <dbReference type="Proteomes" id="UP000199249"/>
    </source>
</evidence>
<dbReference type="Gene3D" id="1.25.40.390">
    <property type="match status" value="1"/>
</dbReference>
<keyword evidence="9" id="KW-1185">Reference proteome</keyword>
<evidence type="ECO:0000313" key="8">
    <source>
        <dbReference type="EMBL" id="SDX41612.1"/>
    </source>
</evidence>
<dbReference type="SUPFAM" id="SSF48452">
    <property type="entry name" value="TPR-like"/>
    <property type="match status" value="1"/>
</dbReference>
<evidence type="ECO:0000256" key="1">
    <source>
        <dbReference type="ARBA" id="ARBA00004442"/>
    </source>
</evidence>
<dbReference type="Pfam" id="PF07980">
    <property type="entry name" value="SusD_RagB"/>
    <property type="match status" value="1"/>
</dbReference>
<comment type="subcellular location">
    <subcellularLocation>
        <location evidence="1">Cell outer membrane</location>
    </subcellularLocation>
</comment>
<evidence type="ECO:0000256" key="6">
    <source>
        <dbReference type="SAM" id="SignalP"/>
    </source>
</evidence>
<protein>
    <submittedName>
        <fullName evidence="8">Starch-binding associating with outer membrane</fullName>
    </submittedName>
</protein>
<dbReference type="STRING" id="651662.SAMN04488069_101302"/>
<keyword evidence="4" id="KW-0472">Membrane</keyword>
<feature type="domain" description="RagB/SusD" evidence="7">
    <location>
        <begin position="362"/>
        <end position="542"/>
    </location>
</feature>
<keyword evidence="5" id="KW-0998">Cell outer membrane</keyword>
<dbReference type="OrthoDB" id="9792139at2"/>
<comment type="similarity">
    <text evidence="2">Belongs to the SusD family.</text>
</comment>
<accession>A0A1H3BI16</accession>
<feature type="chain" id="PRO_5011496191" evidence="6">
    <location>
        <begin position="26"/>
        <end position="542"/>
    </location>
</feature>
<dbReference type="GO" id="GO:0009279">
    <property type="term" value="C:cell outer membrane"/>
    <property type="evidence" value="ECO:0007669"/>
    <property type="project" value="UniProtKB-SubCell"/>
</dbReference>
<sequence>MKNKFSRSVALALVVLGLAPFSSCINELNQEPSYEPTVESVYRDPARVKEVLARLYATMAVSGQQGPAGQPDIAGIDEGFSNYLRQYWMAQELTTDEAILAWEGDPGVPEYNRLTWSPSHSFVRAMYDRIFYQISLCNEFIRQTSDAKLSEYGISAAEQTNFKQYRAEARFLRAMSYYHALDMFGNVPFADETSTVGTEKPRRIERAELFAYVESELKATVADLAPARTNEFGRADQAAAWMVLAKLYQNAPVYLSTTPGGTTGTNRSAEVITYTNKIIESGYQLSGSYANLFRTDNSSIARSEIILPVRFDGVRTKTYGGMTFIIHASVGGKMSVTDFGIDNGWGGTRTKKNLVNLFPESQADKRAMFFSDGQSLEINKVATFTDGYAVTKFKNVSSQGVAGNDKVFPDTDFPLFRLADAYLMYVEAVVRGGSGGTTAQAVTYFNALRQRAYGNDSGNITAADLTGQGGLDLVLNERGRELYWEGHRRTDLIRFGKYARGYNWPFKGGVQAGTDVELTRTLFPLPTSDLTANPNLKQNPGY</sequence>
<dbReference type="InterPro" id="IPR012944">
    <property type="entry name" value="SusD_RagB_dom"/>
</dbReference>